<accession>A0A5J4U254</accession>
<protein>
    <submittedName>
        <fullName evidence="1">Uncharacterized protein</fullName>
    </submittedName>
</protein>
<dbReference type="EMBL" id="SNRW01022086">
    <property type="protein sequence ID" value="KAA6364081.1"/>
    <property type="molecule type" value="Genomic_DNA"/>
</dbReference>
<organism evidence="1 2">
    <name type="scientific">Streblomastix strix</name>
    <dbReference type="NCBI Taxonomy" id="222440"/>
    <lineage>
        <taxon>Eukaryota</taxon>
        <taxon>Metamonada</taxon>
        <taxon>Preaxostyla</taxon>
        <taxon>Oxymonadida</taxon>
        <taxon>Streblomastigidae</taxon>
        <taxon>Streblomastix</taxon>
    </lineage>
</organism>
<dbReference type="Proteomes" id="UP000324800">
    <property type="component" value="Unassembled WGS sequence"/>
</dbReference>
<dbReference type="AlphaFoldDB" id="A0A5J4U254"/>
<gene>
    <name evidence="1" type="ORF">EZS28_040392</name>
</gene>
<proteinExistence type="predicted"/>
<evidence type="ECO:0000313" key="2">
    <source>
        <dbReference type="Proteomes" id="UP000324800"/>
    </source>
</evidence>
<reference evidence="1 2" key="1">
    <citation type="submission" date="2019-03" db="EMBL/GenBank/DDBJ databases">
        <title>Single cell metagenomics reveals metabolic interactions within the superorganism composed of flagellate Streblomastix strix and complex community of Bacteroidetes bacteria on its surface.</title>
        <authorList>
            <person name="Treitli S.C."/>
            <person name="Kolisko M."/>
            <person name="Husnik F."/>
            <person name="Keeling P."/>
            <person name="Hampl V."/>
        </authorList>
    </citation>
    <scope>NUCLEOTIDE SEQUENCE [LARGE SCALE GENOMIC DNA]</scope>
    <source>
        <strain evidence="1">ST1C</strain>
    </source>
</reference>
<sequence length="44" mass="5141">MYMPALVAGHIKICEANDYDYRNIKRKETMNIINSEDCFSKKEG</sequence>
<evidence type="ECO:0000313" key="1">
    <source>
        <dbReference type="EMBL" id="KAA6364081.1"/>
    </source>
</evidence>
<feature type="non-terminal residue" evidence="1">
    <location>
        <position position="44"/>
    </location>
</feature>
<comment type="caution">
    <text evidence="1">The sequence shown here is derived from an EMBL/GenBank/DDBJ whole genome shotgun (WGS) entry which is preliminary data.</text>
</comment>
<name>A0A5J4U254_9EUKA</name>